<reference evidence="5 6" key="1">
    <citation type="submission" date="2024-02" db="EMBL/GenBank/DDBJ databases">
        <title>Chromosome-scale genome assembly of the rough periwinkle Littorina saxatilis.</title>
        <authorList>
            <person name="De Jode A."/>
            <person name="Faria R."/>
            <person name="Formenti G."/>
            <person name="Sims Y."/>
            <person name="Smith T.P."/>
            <person name="Tracey A."/>
            <person name="Wood J.M.D."/>
            <person name="Zagrodzka Z.B."/>
            <person name="Johannesson K."/>
            <person name="Butlin R.K."/>
            <person name="Leder E.H."/>
        </authorList>
    </citation>
    <scope>NUCLEOTIDE SEQUENCE [LARGE SCALE GENOMIC DNA]</scope>
    <source>
        <strain evidence="5">Snail1</strain>
        <tissue evidence="5">Muscle</tissue>
    </source>
</reference>
<protein>
    <recommendedName>
        <fullName evidence="4">HMG box domain-containing protein</fullName>
    </recommendedName>
</protein>
<sequence length="290" mass="33799">MAVRAACVRAFIDIFHSRVPPVASSVHPNLHHRRCLVSISQRFLSLEPPKKPAGAFCKFMEMKTSVINSKKPGASIGEKAKICSVMWRELDPEEKNKLKLDANEQMQAYREKYMMFLDGLNDQEREQFFLQKKNKKQAKIERRHKMELRKFGKPKRPPNAFMLFIRSSRLERGNAHPTTFVKGLVEYWKLMPQEEKEIYQDDAKVESEKYQQEMKEWEQKMREIGREDLIRKKSQTRPKKVRSTKVKKKAAKKPTAAAKSKTGAKKTSAKAKTTKSVKKRTISKEVQTEE</sequence>
<evidence type="ECO:0000313" key="6">
    <source>
        <dbReference type="Proteomes" id="UP001374579"/>
    </source>
</evidence>
<organism evidence="5 6">
    <name type="scientific">Littorina saxatilis</name>
    <dbReference type="NCBI Taxonomy" id="31220"/>
    <lineage>
        <taxon>Eukaryota</taxon>
        <taxon>Metazoa</taxon>
        <taxon>Spiralia</taxon>
        <taxon>Lophotrochozoa</taxon>
        <taxon>Mollusca</taxon>
        <taxon>Gastropoda</taxon>
        <taxon>Caenogastropoda</taxon>
        <taxon>Littorinimorpha</taxon>
        <taxon>Littorinoidea</taxon>
        <taxon>Littorinidae</taxon>
        <taxon>Littorina</taxon>
    </lineage>
</organism>
<feature type="domain" description="HMG box" evidence="4">
    <location>
        <begin position="49"/>
        <end position="117"/>
    </location>
</feature>
<evidence type="ECO:0000256" key="1">
    <source>
        <dbReference type="ARBA" id="ARBA00023125"/>
    </source>
</evidence>
<name>A0AAN9BVL0_9CAEN</name>
<feature type="domain" description="HMG box" evidence="4">
    <location>
        <begin position="154"/>
        <end position="218"/>
    </location>
</feature>
<dbReference type="GO" id="GO:0006357">
    <property type="term" value="P:regulation of transcription by RNA polymerase II"/>
    <property type="evidence" value="ECO:0007669"/>
    <property type="project" value="TreeGrafter"/>
</dbReference>
<evidence type="ECO:0000313" key="5">
    <source>
        <dbReference type="EMBL" id="KAK7112673.1"/>
    </source>
</evidence>
<dbReference type="PANTHER" id="PTHR48112:SF22">
    <property type="entry name" value="MITOCHONDRIAL TRANSCRIPTION FACTOR A, ISOFORM B"/>
    <property type="match status" value="1"/>
</dbReference>
<dbReference type="GO" id="GO:0003677">
    <property type="term" value="F:DNA binding"/>
    <property type="evidence" value="ECO:0007669"/>
    <property type="project" value="UniProtKB-UniRule"/>
</dbReference>
<feature type="region of interest" description="Disordered" evidence="3">
    <location>
        <begin position="224"/>
        <end position="290"/>
    </location>
</feature>
<dbReference type="AlphaFoldDB" id="A0AAN9BVL0"/>
<dbReference type="PROSITE" id="PS50118">
    <property type="entry name" value="HMG_BOX_2"/>
    <property type="match status" value="2"/>
</dbReference>
<keyword evidence="1 2" id="KW-0238">DNA-binding</keyword>
<feature type="compositionally biased region" description="Basic residues" evidence="3">
    <location>
        <begin position="262"/>
        <end position="281"/>
    </location>
</feature>
<dbReference type="EMBL" id="JBAMIC010000002">
    <property type="protein sequence ID" value="KAK7112673.1"/>
    <property type="molecule type" value="Genomic_DNA"/>
</dbReference>
<comment type="caution">
    <text evidence="5">The sequence shown here is derived from an EMBL/GenBank/DDBJ whole genome shotgun (WGS) entry which is preliminary data.</text>
</comment>
<dbReference type="SMART" id="SM00398">
    <property type="entry name" value="HMG"/>
    <property type="match status" value="2"/>
</dbReference>
<dbReference type="InterPro" id="IPR036910">
    <property type="entry name" value="HMG_box_dom_sf"/>
</dbReference>
<dbReference type="InterPro" id="IPR009071">
    <property type="entry name" value="HMG_box_dom"/>
</dbReference>
<feature type="compositionally biased region" description="Basic residues" evidence="3">
    <location>
        <begin position="232"/>
        <end position="252"/>
    </location>
</feature>
<feature type="DNA-binding region" description="HMG box" evidence="2">
    <location>
        <begin position="154"/>
        <end position="218"/>
    </location>
</feature>
<dbReference type="Pfam" id="PF00505">
    <property type="entry name" value="HMG_box"/>
    <property type="match status" value="2"/>
</dbReference>
<evidence type="ECO:0000256" key="3">
    <source>
        <dbReference type="SAM" id="MobiDB-lite"/>
    </source>
</evidence>
<dbReference type="PANTHER" id="PTHR48112">
    <property type="entry name" value="HIGH MOBILITY GROUP PROTEIN DSP1"/>
    <property type="match status" value="1"/>
</dbReference>
<accession>A0AAN9BVL0</accession>
<dbReference type="Proteomes" id="UP001374579">
    <property type="component" value="Unassembled WGS sequence"/>
</dbReference>
<evidence type="ECO:0000259" key="4">
    <source>
        <dbReference type="PROSITE" id="PS50118"/>
    </source>
</evidence>
<proteinExistence type="predicted"/>
<keyword evidence="2" id="KW-0539">Nucleus</keyword>
<dbReference type="InterPro" id="IPR050342">
    <property type="entry name" value="HMGB"/>
</dbReference>
<dbReference type="GO" id="GO:0005634">
    <property type="term" value="C:nucleus"/>
    <property type="evidence" value="ECO:0007669"/>
    <property type="project" value="UniProtKB-UniRule"/>
</dbReference>
<keyword evidence="6" id="KW-1185">Reference proteome</keyword>
<gene>
    <name evidence="5" type="ORF">V1264_012092</name>
</gene>
<evidence type="ECO:0000256" key="2">
    <source>
        <dbReference type="PROSITE-ProRule" id="PRU00267"/>
    </source>
</evidence>
<dbReference type="Gene3D" id="1.10.30.10">
    <property type="entry name" value="High mobility group box domain"/>
    <property type="match status" value="2"/>
</dbReference>
<feature type="DNA-binding region" description="HMG box" evidence="2">
    <location>
        <begin position="49"/>
        <end position="117"/>
    </location>
</feature>
<dbReference type="SUPFAM" id="SSF47095">
    <property type="entry name" value="HMG-box"/>
    <property type="match status" value="2"/>
</dbReference>